<dbReference type="InterPro" id="IPR024079">
    <property type="entry name" value="MetalloPept_cat_dom_sf"/>
</dbReference>
<evidence type="ECO:0000313" key="2">
    <source>
        <dbReference type="Proteomes" id="UP000315017"/>
    </source>
</evidence>
<evidence type="ECO:0000313" key="1">
    <source>
        <dbReference type="EMBL" id="QDU30455.1"/>
    </source>
</evidence>
<dbReference type="KEGG" id="aagg:ETAA8_55950"/>
<protein>
    <submittedName>
        <fullName evidence="1">Uncharacterized protein</fullName>
    </submittedName>
</protein>
<dbReference type="GO" id="GO:0008237">
    <property type="term" value="F:metallopeptidase activity"/>
    <property type="evidence" value="ECO:0007669"/>
    <property type="project" value="InterPro"/>
</dbReference>
<organism evidence="1 2">
    <name type="scientific">Anatilimnocola aggregata</name>
    <dbReference type="NCBI Taxonomy" id="2528021"/>
    <lineage>
        <taxon>Bacteria</taxon>
        <taxon>Pseudomonadati</taxon>
        <taxon>Planctomycetota</taxon>
        <taxon>Planctomycetia</taxon>
        <taxon>Pirellulales</taxon>
        <taxon>Pirellulaceae</taxon>
        <taxon>Anatilimnocola</taxon>
    </lineage>
</organism>
<dbReference type="SUPFAM" id="SSF55486">
    <property type="entry name" value="Metalloproteases ('zincins'), catalytic domain"/>
    <property type="match status" value="1"/>
</dbReference>
<dbReference type="Gene3D" id="3.40.390.10">
    <property type="entry name" value="Collagenase (Catalytic Domain)"/>
    <property type="match status" value="1"/>
</dbReference>
<name>A0A517YJQ6_9BACT</name>
<keyword evidence="2" id="KW-1185">Reference proteome</keyword>
<dbReference type="Proteomes" id="UP000315017">
    <property type="component" value="Chromosome"/>
</dbReference>
<dbReference type="OrthoDB" id="9554320at2"/>
<sequence length="198" mass="21406">MSMSVIKIPVQAWILDLYPASTPAKPDSPNNPKLKSIAGGLAIPSFWTNQQINSAFQGANKIWEQAKIEFSPVTIGEKEMLVPADDNGMWIEFTNNLSPAPGGKGVGVGFVYDLPGSEGGVGGGRAAVIALKKGNDAVASYFPSILAHELGHCLLGHEHREHEPKNLMFDVRHPKRHNPDKLDAEQITKAREHAATLL</sequence>
<dbReference type="AlphaFoldDB" id="A0A517YJQ6"/>
<gene>
    <name evidence="1" type="ORF">ETAA8_55950</name>
</gene>
<dbReference type="RefSeq" id="WP_145095940.1">
    <property type="nucleotide sequence ID" value="NZ_CP036274.1"/>
</dbReference>
<reference evidence="1 2" key="1">
    <citation type="submission" date="2019-02" db="EMBL/GenBank/DDBJ databases">
        <title>Deep-cultivation of Planctomycetes and their phenomic and genomic characterization uncovers novel biology.</title>
        <authorList>
            <person name="Wiegand S."/>
            <person name="Jogler M."/>
            <person name="Boedeker C."/>
            <person name="Pinto D."/>
            <person name="Vollmers J."/>
            <person name="Rivas-Marin E."/>
            <person name="Kohn T."/>
            <person name="Peeters S.H."/>
            <person name="Heuer A."/>
            <person name="Rast P."/>
            <person name="Oberbeckmann S."/>
            <person name="Bunk B."/>
            <person name="Jeske O."/>
            <person name="Meyerdierks A."/>
            <person name="Storesund J.E."/>
            <person name="Kallscheuer N."/>
            <person name="Luecker S."/>
            <person name="Lage O.M."/>
            <person name="Pohl T."/>
            <person name="Merkel B.J."/>
            <person name="Hornburger P."/>
            <person name="Mueller R.-W."/>
            <person name="Bruemmer F."/>
            <person name="Labrenz M."/>
            <person name="Spormann A.M."/>
            <person name="Op den Camp H."/>
            <person name="Overmann J."/>
            <person name="Amann R."/>
            <person name="Jetten M.S.M."/>
            <person name="Mascher T."/>
            <person name="Medema M.H."/>
            <person name="Devos D.P."/>
            <person name="Kaster A.-K."/>
            <person name="Ovreas L."/>
            <person name="Rohde M."/>
            <person name="Galperin M.Y."/>
            <person name="Jogler C."/>
        </authorList>
    </citation>
    <scope>NUCLEOTIDE SEQUENCE [LARGE SCALE GENOMIC DNA]</scope>
    <source>
        <strain evidence="1 2">ETA_A8</strain>
    </source>
</reference>
<dbReference type="EMBL" id="CP036274">
    <property type="protein sequence ID" value="QDU30455.1"/>
    <property type="molecule type" value="Genomic_DNA"/>
</dbReference>
<accession>A0A517YJQ6</accession>
<proteinExistence type="predicted"/>